<dbReference type="EMBL" id="PDNV01000008">
    <property type="protein sequence ID" value="PLC53208.1"/>
    <property type="molecule type" value="Genomic_DNA"/>
</dbReference>
<dbReference type="PANTHER" id="PTHR42928">
    <property type="entry name" value="TRICARBOXYLATE-BINDING PROTEIN"/>
    <property type="match status" value="1"/>
</dbReference>
<gene>
    <name evidence="2" type="ORF">CR155_13060</name>
</gene>
<dbReference type="InterPro" id="IPR042100">
    <property type="entry name" value="Bug_dom1"/>
</dbReference>
<dbReference type="AlphaFoldDB" id="A0A2N4UDW3"/>
<dbReference type="Proteomes" id="UP000234328">
    <property type="component" value="Unassembled WGS sequence"/>
</dbReference>
<accession>A0A2N4UDW3</accession>
<organism evidence="2 3">
    <name type="scientific">Pollutimonas nitritireducens</name>
    <dbReference type="NCBI Taxonomy" id="2045209"/>
    <lineage>
        <taxon>Bacteria</taxon>
        <taxon>Pseudomonadati</taxon>
        <taxon>Pseudomonadota</taxon>
        <taxon>Betaproteobacteria</taxon>
        <taxon>Burkholderiales</taxon>
        <taxon>Alcaligenaceae</taxon>
        <taxon>Pollutimonas</taxon>
    </lineage>
</organism>
<dbReference type="Pfam" id="PF03401">
    <property type="entry name" value="TctC"/>
    <property type="match status" value="1"/>
</dbReference>
<evidence type="ECO:0000256" key="1">
    <source>
        <dbReference type="ARBA" id="ARBA00006987"/>
    </source>
</evidence>
<keyword evidence="3" id="KW-1185">Reference proteome</keyword>
<dbReference type="CDD" id="cd07012">
    <property type="entry name" value="PBP2_Bug_TTT"/>
    <property type="match status" value="1"/>
</dbReference>
<dbReference type="PANTHER" id="PTHR42928:SF5">
    <property type="entry name" value="BLR1237 PROTEIN"/>
    <property type="match status" value="1"/>
</dbReference>
<comment type="similarity">
    <text evidence="1">Belongs to the UPF0065 (bug) family.</text>
</comment>
<evidence type="ECO:0008006" key="4">
    <source>
        <dbReference type="Google" id="ProtNLM"/>
    </source>
</evidence>
<reference evidence="2 3" key="1">
    <citation type="submission" date="2017-10" db="EMBL/GenBank/DDBJ databases">
        <title>Two draft genome sequences of Pusillimonas sp. strains isolated from a nitrate- and radionuclide-contaminated groundwater in Russia.</title>
        <authorList>
            <person name="Grouzdev D.S."/>
            <person name="Tourova T.P."/>
            <person name="Goeva M.A."/>
            <person name="Babich T.L."/>
            <person name="Sokolova D.S."/>
            <person name="Abdullin R."/>
            <person name="Poltaraus A.B."/>
            <person name="Toshchakov S.V."/>
            <person name="Nazina T.N."/>
        </authorList>
    </citation>
    <scope>NUCLEOTIDE SEQUENCE [LARGE SCALE GENOMIC DNA]</scope>
    <source>
        <strain evidence="2 3">JR1/69-2-13</strain>
    </source>
</reference>
<dbReference type="SUPFAM" id="SSF53850">
    <property type="entry name" value="Periplasmic binding protein-like II"/>
    <property type="match status" value="1"/>
</dbReference>
<name>A0A2N4UDW3_9BURK</name>
<dbReference type="PIRSF" id="PIRSF017082">
    <property type="entry name" value="YflP"/>
    <property type="match status" value="1"/>
</dbReference>
<evidence type="ECO:0000313" key="2">
    <source>
        <dbReference type="EMBL" id="PLC53208.1"/>
    </source>
</evidence>
<dbReference type="Gene3D" id="3.40.190.10">
    <property type="entry name" value="Periplasmic binding protein-like II"/>
    <property type="match status" value="1"/>
</dbReference>
<evidence type="ECO:0000313" key="3">
    <source>
        <dbReference type="Proteomes" id="UP000234328"/>
    </source>
</evidence>
<comment type="caution">
    <text evidence="2">The sequence shown here is derived from an EMBL/GenBank/DDBJ whole genome shotgun (WGS) entry which is preliminary data.</text>
</comment>
<sequence>MPIYPFLHGRHCRRLARCAFSEGDKKMKSLRKIFTASVLLCAPLAMMKPAMAEFPDKPIKIVVPYSTGGSSDSIGRLVADQLSKELGQPVIIENKPGAGSMIGTGYAAEEVPDGYTLLLVDVPFTIVPTLYKDRIRYNARETFAPIALVGESPMYLFVNANVKANTPKELADLAKAAPGTITIGSGGNGSFSHLLAELFMRESGTQLLHVPYKSSGASVTDLAGGQIDAGFGSLASAAALYHAGKVVPIGVSSAERHADTPDVPTFKESGFESMTIPSWWGLVVPAKTPEDVRAKLSEAVLKGLKNPLLQERLSSLGVDVPNKADPATMADVIDKDLSRWEDVISSANIVLN</sequence>
<dbReference type="InterPro" id="IPR005064">
    <property type="entry name" value="BUG"/>
</dbReference>
<protein>
    <recommendedName>
        <fullName evidence="4">Tricarboxylate transport protein TctC</fullName>
    </recommendedName>
</protein>
<dbReference type="Gene3D" id="3.40.190.150">
    <property type="entry name" value="Bordetella uptake gene, domain 1"/>
    <property type="match status" value="1"/>
</dbReference>
<proteinExistence type="inferred from homology"/>